<comment type="caution">
    <text evidence="2">The sequence shown here is derived from an EMBL/GenBank/DDBJ whole genome shotgun (WGS) entry which is preliminary data.</text>
</comment>
<feature type="compositionally biased region" description="Polar residues" evidence="1">
    <location>
        <begin position="50"/>
        <end position="74"/>
    </location>
</feature>
<dbReference type="AlphaFoldDB" id="A0AAV0AZ91"/>
<sequence>MVTLADTGFDIGRESLLDESINEVKEVEEYHSDSSSGSSSSSDKGDDLKNFTTSSAYPLLTKSSSSDRGSTTQVAGILVPQRQGEASKDSPSGLTIATGFVHPL</sequence>
<name>A0AAV0AZ91_PHAPC</name>
<organism evidence="2 3">
    <name type="scientific">Phakopsora pachyrhizi</name>
    <name type="common">Asian soybean rust disease fungus</name>
    <dbReference type="NCBI Taxonomy" id="170000"/>
    <lineage>
        <taxon>Eukaryota</taxon>
        <taxon>Fungi</taxon>
        <taxon>Dikarya</taxon>
        <taxon>Basidiomycota</taxon>
        <taxon>Pucciniomycotina</taxon>
        <taxon>Pucciniomycetes</taxon>
        <taxon>Pucciniales</taxon>
        <taxon>Phakopsoraceae</taxon>
        <taxon>Phakopsora</taxon>
    </lineage>
</organism>
<gene>
    <name evidence="2" type="ORF">PPACK8108_LOCUS9855</name>
</gene>
<evidence type="ECO:0000256" key="1">
    <source>
        <dbReference type="SAM" id="MobiDB-lite"/>
    </source>
</evidence>
<feature type="region of interest" description="Disordered" evidence="1">
    <location>
        <begin position="26"/>
        <end position="104"/>
    </location>
</feature>
<evidence type="ECO:0000313" key="2">
    <source>
        <dbReference type="EMBL" id="CAH7674915.1"/>
    </source>
</evidence>
<proteinExistence type="predicted"/>
<feature type="compositionally biased region" description="Low complexity" evidence="1">
    <location>
        <begin position="33"/>
        <end position="42"/>
    </location>
</feature>
<dbReference type="EMBL" id="CALTRL010002165">
    <property type="protein sequence ID" value="CAH7674915.1"/>
    <property type="molecule type" value="Genomic_DNA"/>
</dbReference>
<dbReference type="Proteomes" id="UP001153365">
    <property type="component" value="Unassembled WGS sequence"/>
</dbReference>
<keyword evidence="3" id="KW-1185">Reference proteome</keyword>
<reference evidence="2" key="1">
    <citation type="submission" date="2022-06" db="EMBL/GenBank/DDBJ databases">
        <authorList>
            <consortium name="SYNGENTA / RWTH Aachen University"/>
        </authorList>
    </citation>
    <scope>NUCLEOTIDE SEQUENCE</scope>
</reference>
<evidence type="ECO:0000313" key="3">
    <source>
        <dbReference type="Proteomes" id="UP001153365"/>
    </source>
</evidence>
<protein>
    <submittedName>
        <fullName evidence="2">Uncharacterized protein</fullName>
    </submittedName>
</protein>
<accession>A0AAV0AZ91</accession>